<feature type="transmembrane region" description="Helical" evidence="3">
    <location>
        <begin position="119"/>
        <end position="139"/>
    </location>
</feature>
<evidence type="ECO:0000313" key="4">
    <source>
        <dbReference type="EMBL" id="KMW18866.1"/>
    </source>
</evidence>
<keyword evidence="2" id="KW-0813">Transport</keyword>
<dbReference type="PATRIC" id="fig|742734.4.peg.3179"/>
<dbReference type="PANTHER" id="PTHR34295:SF1">
    <property type="entry name" value="BIOTIN TRANSPORTER BIOY"/>
    <property type="match status" value="1"/>
</dbReference>
<evidence type="ECO:0000256" key="2">
    <source>
        <dbReference type="PIRNR" id="PIRNR016661"/>
    </source>
</evidence>
<dbReference type="Gene3D" id="1.10.1760.20">
    <property type="match status" value="1"/>
</dbReference>
<dbReference type="Proteomes" id="UP000037392">
    <property type="component" value="Unassembled WGS sequence"/>
</dbReference>
<accession>A0A0J9C349</accession>
<feature type="transmembrane region" description="Helical" evidence="3">
    <location>
        <begin position="145"/>
        <end position="170"/>
    </location>
</feature>
<comment type="similarity">
    <text evidence="1 2">Belongs to the BioY family.</text>
</comment>
<feature type="transmembrane region" description="Helical" evidence="3">
    <location>
        <begin position="60"/>
        <end position="80"/>
    </location>
</feature>
<keyword evidence="2 3" id="KW-0472">Membrane</keyword>
<feature type="transmembrane region" description="Helical" evidence="3">
    <location>
        <begin position="86"/>
        <end position="107"/>
    </location>
</feature>
<dbReference type="RefSeq" id="WP_007871676.1">
    <property type="nucleotide sequence ID" value="NZ_KQ235878.1"/>
</dbReference>
<protein>
    <recommendedName>
        <fullName evidence="2">Biotin transporter</fullName>
    </recommendedName>
</protein>
<keyword evidence="3" id="KW-1133">Transmembrane helix</keyword>
<keyword evidence="3" id="KW-0812">Transmembrane</keyword>
<dbReference type="GO" id="GO:0005886">
    <property type="term" value="C:plasma membrane"/>
    <property type="evidence" value="ECO:0007669"/>
    <property type="project" value="UniProtKB-SubCell"/>
</dbReference>
<dbReference type="GO" id="GO:0015225">
    <property type="term" value="F:biotin transmembrane transporter activity"/>
    <property type="evidence" value="ECO:0007669"/>
    <property type="project" value="UniProtKB-UniRule"/>
</dbReference>
<evidence type="ECO:0000256" key="3">
    <source>
        <dbReference type="SAM" id="Phobius"/>
    </source>
</evidence>
<dbReference type="OrthoDB" id="9803495at2"/>
<feature type="transmembrane region" description="Helical" evidence="3">
    <location>
        <begin position="12"/>
        <end position="30"/>
    </location>
</feature>
<organism evidence="4 5">
    <name type="scientific">[Clostridium] citroniae WAL-19142</name>
    <dbReference type="NCBI Taxonomy" id="742734"/>
    <lineage>
        <taxon>Bacteria</taxon>
        <taxon>Bacillati</taxon>
        <taxon>Bacillota</taxon>
        <taxon>Clostridia</taxon>
        <taxon>Lachnospirales</taxon>
        <taxon>Lachnospiraceae</taxon>
        <taxon>Enterocloster</taxon>
    </lineage>
</organism>
<comment type="caution">
    <text evidence="4">The sequence shown here is derived from an EMBL/GenBank/DDBJ whole genome shotgun (WGS) entry which is preliminary data.</text>
</comment>
<reference evidence="4 5" key="1">
    <citation type="submission" date="2011-04" db="EMBL/GenBank/DDBJ databases">
        <title>The Genome Sequence of Clostridium citroniae WAL-19142.</title>
        <authorList>
            <consortium name="The Broad Institute Genome Sequencing Platform"/>
            <person name="Earl A."/>
            <person name="Ward D."/>
            <person name="Feldgarden M."/>
            <person name="Gevers D."/>
            <person name="Warren Y.A."/>
            <person name="Tyrrell K.L."/>
            <person name="Citron D.M."/>
            <person name="Goldstein E.J."/>
            <person name="Daigneault M."/>
            <person name="Allen-Vercoe E."/>
            <person name="Young S.K."/>
            <person name="Zeng Q."/>
            <person name="Gargeya S."/>
            <person name="Fitzgerald M."/>
            <person name="Haas B."/>
            <person name="Abouelleil A."/>
            <person name="Alvarado L."/>
            <person name="Arachchi H.M."/>
            <person name="Berlin A."/>
            <person name="Brown A."/>
            <person name="Chapman S.B."/>
            <person name="Chen Z."/>
            <person name="Dunbar C."/>
            <person name="Freedman E."/>
            <person name="Gearin G."/>
            <person name="Gellesch M."/>
            <person name="Goldberg J."/>
            <person name="Griggs A."/>
            <person name="Gujja S."/>
            <person name="Heilman E.R."/>
            <person name="Heiman D."/>
            <person name="Howarth C."/>
            <person name="Larson L."/>
            <person name="Lui A."/>
            <person name="MacDonald P.J."/>
            <person name="Mehta T."/>
            <person name="Montmayeur A."/>
            <person name="Murphy C."/>
            <person name="Neiman D."/>
            <person name="Pearson M."/>
            <person name="Priest M."/>
            <person name="Roberts A."/>
            <person name="Saif S."/>
            <person name="Shea T."/>
            <person name="Shenoy N."/>
            <person name="Sisk P."/>
            <person name="Stolte C."/>
            <person name="Sykes S."/>
            <person name="White J."/>
            <person name="Yandava C."/>
            <person name="Wortman J."/>
            <person name="Nusbaum C."/>
            <person name="Birren B."/>
        </authorList>
    </citation>
    <scope>NUCLEOTIDE SEQUENCE [LARGE SCALE GENOMIC DNA]</scope>
    <source>
        <strain evidence="4 5">WAL-19142</strain>
    </source>
</reference>
<name>A0A0J9C349_9FIRM</name>
<proteinExistence type="inferred from homology"/>
<dbReference type="PANTHER" id="PTHR34295">
    <property type="entry name" value="BIOTIN TRANSPORTER BIOY"/>
    <property type="match status" value="1"/>
</dbReference>
<comment type="subcellular location">
    <subcellularLocation>
        <location evidence="2">Cell membrane</location>
        <topology evidence="2">Multi-pass membrane protein</topology>
    </subcellularLocation>
</comment>
<evidence type="ECO:0000313" key="5">
    <source>
        <dbReference type="Proteomes" id="UP000037392"/>
    </source>
</evidence>
<sequence>MNTKQNFSTLELTKMALLTALICVSAYIVIPLPFSPASLTAQTLVVNLIALLLTPRQAAFTIVVYMLLGLSGLPVFSGGVGGPGKLFGPTGGYIMAWLIAVVLMSWLKGKRYSFRRYCLVTMLVGMPVTLILGSIYMKFVTGMDWVSVFTVAVLPFIPLDLFKCAAAAAIAKPVQISLLKAGTSI</sequence>
<dbReference type="AlphaFoldDB" id="A0A0J9C349"/>
<dbReference type="Pfam" id="PF02632">
    <property type="entry name" value="BioY"/>
    <property type="match status" value="1"/>
</dbReference>
<keyword evidence="2" id="KW-1003">Cell membrane</keyword>
<dbReference type="GeneID" id="93163467"/>
<gene>
    <name evidence="4" type="ORF">HMPREF9470_02970</name>
</gene>
<evidence type="ECO:0000256" key="1">
    <source>
        <dbReference type="ARBA" id="ARBA00010692"/>
    </source>
</evidence>
<dbReference type="InterPro" id="IPR003784">
    <property type="entry name" value="BioY"/>
</dbReference>
<dbReference type="EMBL" id="ADLK01000022">
    <property type="protein sequence ID" value="KMW18866.1"/>
    <property type="molecule type" value="Genomic_DNA"/>
</dbReference>
<dbReference type="PIRSF" id="PIRSF016661">
    <property type="entry name" value="BioY"/>
    <property type="match status" value="1"/>
</dbReference>